<dbReference type="SMART" id="SM00091">
    <property type="entry name" value="PAS"/>
    <property type="match status" value="3"/>
</dbReference>
<keyword evidence="4" id="KW-0808">Transferase</keyword>
<evidence type="ECO:0000256" key="1">
    <source>
        <dbReference type="ARBA" id="ARBA00000085"/>
    </source>
</evidence>
<dbReference type="InterPro" id="IPR035965">
    <property type="entry name" value="PAS-like_dom_sf"/>
</dbReference>
<dbReference type="PANTHER" id="PTHR43304:SF1">
    <property type="entry name" value="PAC DOMAIN-CONTAINING PROTEIN"/>
    <property type="match status" value="1"/>
</dbReference>
<dbReference type="EC" id="2.7.13.3" evidence="2"/>
<dbReference type="Pfam" id="PF00072">
    <property type="entry name" value="Response_reg"/>
    <property type="match status" value="1"/>
</dbReference>
<dbReference type="PRINTS" id="PR00344">
    <property type="entry name" value="BCTRLSENSOR"/>
</dbReference>
<feature type="domain" description="PAS" evidence="9">
    <location>
        <begin position="383"/>
        <end position="457"/>
    </location>
</feature>
<evidence type="ECO:0000256" key="5">
    <source>
        <dbReference type="ARBA" id="ARBA00022777"/>
    </source>
</evidence>
<feature type="domain" description="PAS" evidence="9">
    <location>
        <begin position="139"/>
        <end position="193"/>
    </location>
</feature>
<dbReference type="Gene3D" id="3.30.450.20">
    <property type="entry name" value="PAS domain"/>
    <property type="match status" value="3"/>
</dbReference>
<dbReference type="SMART" id="SM00388">
    <property type="entry name" value="HisKA"/>
    <property type="match status" value="1"/>
</dbReference>
<organism evidence="11 12">
    <name type="scientific">Natrarchaeobius chitinivorans</name>
    <dbReference type="NCBI Taxonomy" id="1679083"/>
    <lineage>
        <taxon>Archaea</taxon>
        <taxon>Methanobacteriati</taxon>
        <taxon>Methanobacteriota</taxon>
        <taxon>Stenosarchaea group</taxon>
        <taxon>Halobacteria</taxon>
        <taxon>Halobacteriales</taxon>
        <taxon>Natrialbaceae</taxon>
        <taxon>Natrarchaeobius</taxon>
    </lineage>
</organism>
<dbReference type="SUPFAM" id="SSF52172">
    <property type="entry name" value="CheY-like"/>
    <property type="match status" value="1"/>
</dbReference>
<feature type="domain" description="Response regulatory" evidence="8">
    <location>
        <begin position="12"/>
        <end position="128"/>
    </location>
</feature>
<dbReference type="InterPro" id="IPR005467">
    <property type="entry name" value="His_kinase_dom"/>
</dbReference>
<dbReference type="Pfam" id="PF00512">
    <property type="entry name" value="HisKA"/>
    <property type="match status" value="1"/>
</dbReference>
<dbReference type="Pfam" id="PF00989">
    <property type="entry name" value="PAS"/>
    <property type="match status" value="1"/>
</dbReference>
<dbReference type="InterPro" id="IPR001610">
    <property type="entry name" value="PAC"/>
</dbReference>
<dbReference type="InterPro" id="IPR036890">
    <property type="entry name" value="HATPase_C_sf"/>
</dbReference>
<dbReference type="PANTHER" id="PTHR43304">
    <property type="entry name" value="PHYTOCHROME-LIKE PROTEIN CPH1"/>
    <property type="match status" value="1"/>
</dbReference>
<dbReference type="PROSITE" id="PS50110">
    <property type="entry name" value="RESPONSE_REGULATORY"/>
    <property type="match status" value="1"/>
</dbReference>
<dbReference type="CDD" id="cd00082">
    <property type="entry name" value="HisKA"/>
    <property type="match status" value="1"/>
</dbReference>
<dbReference type="SMART" id="SM00387">
    <property type="entry name" value="HATPase_c"/>
    <property type="match status" value="1"/>
</dbReference>
<dbReference type="InterPro" id="IPR013767">
    <property type="entry name" value="PAS_fold"/>
</dbReference>
<dbReference type="SMART" id="SM00448">
    <property type="entry name" value="REC"/>
    <property type="match status" value="1"/>
</dbReference>
<dbReference type="CDD" id="cd00075">
    <property type="entry name" value="HATPase"/>
    <property type="match status" value="1"/>
</dbReference>
<accession>A0A3N6PFR8</accession>
<evidence type="ECO:0000313" key="12">
    <source>
        <dbReference type="Proteomes" id="UP000281431"/>
    </source>
</evidence>
<evidence type="ECO:0000256" key="2">
    <source>
        <dbReference type="ARBA" id="ARBA00012438"/>
    </source>
</evidence>
<keyword evidence="3 6" id="KW-0597">Phosphoprotein</keyword>
<dbReference type="SMART" id="SM00086">
    <property type="entry name" value="PAC"/>
    <property type="match status" value="3"/>
</dbReference>
<dbReference type="OrthoDB" id="230688at2157"/>
<name>A0A3N6PFR8_NATCH</name>
<dbReference type="PROSITE" id="PS50112">
    <property type="entry name" value="PAS"/>
    <property type="match status" value="3"/>
</dbReference>
<feature type="modified residue" description="4-aspartylphosphate" evidence="6">
    <location>
        <position position="63"/>
    </location>
</feature>
<dbReference type="EMBL" id="REFZ01000011">
    <property type="protein sequence ID" value="RQG98959.1"/>
    <property type="molecule type" value="Genomic_DNA"/>
</dbReference>
<evidence type="ECO:0000256" key="4">
    <source>
        <dbReference type="ARBA" id="ARBA00022679"/>
    </source>
</evidence>
<dbReference type="SUPFAM" id="SSF55785">
    <property type="entry name" value="PYP-like sensor domain (PAS domain)"/>
    <property type="match status" value="3"/>
</dbReference>
<comment type="caution">
    <text evidence="11">The sequence shown here is derived from an EMBL/GenBank/DDBJ whole genome shotgun (WGS) entry which is preliminary data.</text>
</comment>
<dbReference type="InterPro" id="IPR003661">
    <property type="entry name" value="HisK_dim/P_dom"/>
</dbReference>
<proteinExistence type="predicted"/>
<dbReference type="GO" id="GO:0000155">
    <property type="term" value="F:phosphorelay sensor kinase activity"/>
    <property type="evidence" value="ECO:0007669"/>
    <property type="project" value="InterPro"/>
</dbReference>
<dbReference type="InterPro" id="IPR004358">
    <property type="entry name" value="Sig_transdc_His_kin-like_C"/>
</dbReference>
<dbReference type="Pfam" id="PF13426">
    <property type="entry name" value="PAS_9"/>
    <property type="match status" value="1"/>
</dbReference>
<dbReference type="PROSITE" id="PS50113">
    <property type="entry name" value="PAC"/>
    <property type="match status" value="1"/>
</dbReference>
<keyword evidence="5" id="KW-0418">Kinase</keyword>
<dbReference type="CDD" id="cd00156">
    <property type="entry name" value="REC"/>
    <property type="match status" value="1"/>
</dbReference>
<reference evidence="11 12" key="1">
    <citation type="submission" date="2018-10" db="EMBL/GenBank/DDBJ databases">
        <title>Natrarchaeobius chitinivorans gen. nov., sp. nov., and Natrarchaeobius haloalkaliphilus sp. nov., alkaliphilic, chitin-utilizing haloarchaea from hypersaline alkaline lakes.</title>
        <authorList>
            <person name="Sorokin D.Y."/>
            <person name="Elcheninov A.G."/>
            <person name="Kostrikina N.A."/>
            <person name="Bale N.J."/>
            <person name="Sinninghe Damste J.S."/>
            <person name="Khijniak T.V."/>
            <person name="Kublanov I.V."/>
            <person name="Toshchakov S.V."/>
        </authorList>
    </citation>
    <scope>NUCLEOTIDE SEQUENCE [LARGE SCALE GENOMIC DNA]</scope>
    <source>
        <strain evidence="11 12">AArcht7</strain>
    </source>
</reference>
<dbReference type="Gene3D" id="3.30.565.10">
    <property type="entry name" value="Histidine kinase-like ATPase, C-terminal domain"/>
    <property type="match status" value="1"/>
</dbReference>
<dbReference type="NCBIfam" id="TIGR00229">
    <property type="entry name" value="sensory_box"/>
    <property type="match status" value="3"/>
</dbReference>
<dbReference type="Gene3D" id="1.10.287.130">
    <property type="match status" value="1"/>
</dbReference>
<dbReference type="CDD" id="cd00130">
    <property type="entry name" value="PAS"/>
    <property type="match status" value="3"/>
</dbReference>
<dbReference type="Pfam" id="PF02518">
    <property type="entry name" value="HATPase_c"/>
    <property type="match status" value="1"/>
</dbReference>
<dbReference type="GO" id="GO:0006355">
    <property type="term" value="P:regulation of DNA-templated transcription"/>
    <property type="evidence" value="ECO:0007669"/>
    <property type="project" value="InterPro"/>
</dbReference>
<dbReference type="PROSITE" id="PS50109">
    <property type="entry name" value="HIS_KIN"/>
    <property type="match status" value="1"/>
</dbReference>
<dbReference type="InterPro" id="IPR001789">
    <property type="entry name" value="Sig_transdc_resp-reg_receiver"/>
</dbReference>
<comment type="catalytic activity">
    <reaction evidence="1">
        <text>ATP + protein L-histidine = ADP + protein N-phospho-L-histidine.</text>
        <dbReference type="EC" id="2.7.13.3"/>
    </reaction>
</comment>
<evidence type="ECO:0000259" key="8">
    <source>
        <dbReference type="PROSITE" id="PS50110"/>
    </source>
</evidence>
<evidence type="ECO:0000259" key="7">
    <source>
        <dbReference type="PROSITE" id="PS50109"/>
    </source>
</evidence>
<evidence type="ECO:0000259" key="9">
    <source>
        <dbReference type="PROSITE" id="PS50112"/>
    </source>
</evidence>
<dbReference type="SUPFAM" id="SSF47384">
    <property type="entry name" value="Homodimeric domain of signal transducing histidine kinase"/>
    <property type="match status" value="1"/>
</dbReference>
<dbReference type="InterPro" id="IPR000700">
    <property type="entry name" value="PAS-assoc_C"/>
</dbReference>
<evidence type="ECO:0000313" key="11">
    <source>
        <dbReference type="EMBL" id="RQG98959.1"/>
    </source>
</evidence>
<dbReference type="Gene3D" id="3.40.50.2300">
    <property type="match status" value="1"/>
</dbReference>
<gene>
    <name evidence="11" type="ORF">EA472_15540</name>
</gene>
<dbReference type="AlphaFoldDB" id="A0A3N6PFR8"/>
<protein>
    <recommendedName>
        <fullName evidence="2">histidine kinase</fullName>
        <ecNumber evidence="2">2.7.13.3</ecNumber>
    </recommendedName>
</protein>
<keyword evidence="12" id="KW-1185">Reference proteome</keyword>
<evidence type="ECO:0000256" key="3">
    <source>
        <dbReference type="ARBA" id="ARBA00022553"/>
    </source>
</evidence>
<dbReference type="InterPro" id="IPR052162">
    <property type="entry name" value="Sensor_kinase/Photoreceptor"/>
</dbReference>
<feature type="domain" description="PAS" evidence="9">
    <location>
        <begin position="260"/>
        <end position="316"/>
    </location>
</feature>
<dbReference type="Proteomes" id="UP000281431">
    <property type="component" value="Unassembled WGS sequence"/>
</dbReference>
<dbReference type="InterPro" id="IPR011006">
    <property type="entry name" value="CheY-like_superfamily"/>
</dbReference>
<evidence type="ECO:0000259" key="10">
    <source>
        <dbReference type="PROSITE" id="PS50113"/>
    </source>
</evidence>
<feature type="domain" description="Histidine kinase" evidence="7">
    <location>
        <begin position="518"/>
        <end position="708"/>
    </location>
</feature>
<dbReference type="InterPro" id="IPR003594">
    <property type="entry name" value="HATPase_dom"/>
</dbReference>
<evidence type="ECO:0000256" key="6">
    <source>
        <dbReference type="PROSITE-ProRule" id="PRU00169"/>
    </source>
</evidence>
<dbReference type="InterPro" id="IPR036097">
    <property type="entry name" value="HisK_dim/P_sf"/>
</dbReference>
<feature type="domain" description="PAC" evidence="10">
    <location>
        <begin position="337"/>
        <end position="389"/>
    </location>
</feature>
<sequence>MTRVRDPRTPVVVLHVDDDESLAELTATFLEREAERIDVITATSAEEGLELLGERPIDCVVSDYDMPETNGLEFLEVVRRDHESLPFILFTGKGSEEIASEAISHGVTDYLQKEGGTEQYTILANRVLNAVETTTAQRQQRRQLDAIQTAREGISILDEDGRFVFVNDAYASMYGYEPDEMIGRSWEITYPEDGVEFARETILPEVGETGYWHGETQGLRSDGTTFVEDHVVSSAEDGELVCTVRDVTDEKERKVELRELDQFRQAIIESANVWINVLDDSGNVVVWNEAAAEISGYSAEEVVGHDEIWERLYPDEEYRNDILEHVGSILRDEKAVEEFETTIRTKSGENRLISWHSQALMDESGRVEGSVAIGRDITDQYRAKRRYRTLIENLPGIVYRAEIDSSWPFEFVHGQAESITGYTTDELREGVSWGDDVVHPDDRDRIYEEVRSAVERERPFELTYRIRTKDGEPCWVWEQGQRVDDDLVEGLITDVTDRKEREQQLNEQNRRLEEFASVVSHDLRNPLNVATGRLELARERHESEHLDAIASSLSRMERIIDSMLWLTREEREIGARSRVVLDAVVSRAWDHVATGDATLETEMTDESIVADETRLLQLFENLFRNAVEHGGETVTVRVGTLSDRPGFYVEDDGPGIPPERRDRVFEAGYSTARRGTGFGLRIVKGIVDGHGWEISVTAGIDGGTRFEIVDVEDTSHQ</sequence>
<dbReference type="InterPro" id="IPR000014">
    <property type="entry name" value="PAS"/>
</dbReference>
<dbReference type="SUPFAM" id="SSF55874">
    <property type="entry name" value="ATPase domain of HSP90 chaperone/DNA topoisomerase II/histidine kinase"/>
    <property type="match status" value="1"/>
</dbReference>
<dbReference type="Pfam" id="PF08447">
    <property type="entry name" value="PAS_3"/>
    <property type="match status" value="1"/>
</dbReference>
<dbReference type="InterPro" id="IPR013655">
    <property type="entry name" value="PAS_fold_3"/>
</dbReference>